<evidence type="ECO:0000259" key="11">
    <source>
        <dbReference type="PROSITE" id="PS51384"/>
    </source>
</evidence>
<evidence type="ECO:0000256" key="5">
    <source>
        <dbReference type="ARBA" id="ARBA00022741"/>
    </source>
</evidence>
<dbReference type="EMBL" id="JACSQS010000015">
    <property type="protein sequence ID" value="MBD7955253.1"/>
    <property type="molecule type" value="Genomic_DNA"/>
</dbReference>
<dbReference type="Proteomes" id="UP000636938">
    <property type="component" value="Unassembled WGS sequence"/>
</dbReference>
<gene>
    <name evidence="12" type="ORF">H9654_13695</name>
</gene>
<keyword evidence="7" id="KW-0521">NADP</keyword>
<feature type="region of interest" description="Disordered" evidence="10">
    <location>
        <begin position="1"/>
        <end position="25"/>
    </location>
</feature>
<accession>A0A8X8K143</accession>
<dbReference type="GO" id="GO:0000166">
    <property type="term" value="F:nucleotide binding"/>
    <property type="evidence" value="ECO:0007669"/>
    <property type="project" value="UniProtKB-KW"/>
</dbReference>
<keyword evidence="13" id="KW-1185">Reference proteome</keyword>
<evidence type="ECO:0000313" key="13">
    <source>
        <dbReference type="Proteomes" id="UP000636938"/>
    </source>
</evidence>
<protein>
    <recommendedName>
        <fullName evidence="3">ferredoxin--NADP(+) reductase</fullName>
        <ecNumber evidence="3">1.18.1.2</ecNumber>
    </recommendedName>
</protein>
<dbReference type="EC" id="1.18.1.2" evidence="3"/>
<keyword evidence="6" id="KW-0274">FAD</keyword>
<dbReference type="InterPro" id="IPR033892">
    <property type="entry name" value="FNR_bac"/>
</dbReference>
<evidence type="ECO:0000313" key="12">
    <source>
        <dbReference type="EMBL" id="MBD7955253.1"/>
    </source>
</evidence>
<keyword evidence="5" id="KW-0547">Nucleotide-binding</keyword>
<dbReference type="GO" id="GO:0034599">
    <property type="term" value="P:cellular response to oxidative stress"/>
    <property type="evidence" value="ECO:0007669"/>
    <property type="project" value="TreeGrafter"/>
</dbReference>
<evidence type="ECO:0000256" key="6">
    <source>
        <dbReference type="ARBA" id="ARBA00022827"/>
    </source>
</evidence>
<evidence type="ECO:0000256" key="3">
    <source>
        <dbReference type="ARBA" id="ARBA00013223"/>
    </source>
</evidence>
<dbReference type="PROSITE" id="PS51384">
    <property type="entry name" value="FAD_FR"/>
    <property type="match status" value="1"/>
</dbReference>
<evidence type="ECO:0000256" key="4">
    <source>
        <dbReference type="ARBA" id="ARBA00022630"/>
    </source>
</evidence>
<dbReference type="CDD" id="cd06195">
    <property type="entry name" value="FNR1"/>
    <property type="match status" value="1"/>
</dbReference>
<evidence type="ECO:0000256" key="7">
    <source>
        <dbReference type="ARBA" id="ARBA00022857"/>
    </source>
</evidence>
<dbReference type="InterPro" id="IPR001433">
    <property type="entry name" value="OxRdtase_FAD/NAD-bd"/>
</dbReference>
<dbReference type="Gene3D" id="3.40.50.80">
    <property type="entry name" value="Nucleotide-binding domain of ferredoxin-NADP reductase (FNR) module"/>
    <property type="match status" value="1"/>
</dbReference>
<proteinExistence type="inferred from homology"/>
<dbReference type="SUPFAM" id="SSF63380">
    <property type="entry name" value="Riboflavin synthase domain-like"/>
    <property type="match status" value="1"/>
</dbReference>
<dbReference type="RefSeq" id="WP_191771282.1">
    <property type="nucleotide sequence ID" value="NZ_JACSQS010000015.1"/>
</dbReference>
<evidence type="ECO:0000256" key="9">
    <source>
        <dbReference type="ARBA" id="ARBA00047776"/>
    </source>
</evidence>
<dbReference type="PANTHER" id="PTHR47878">
    <property type="entry name" value="OXIDOREDUCTASE FAD/NAD(P)-BINDING DOMAIN PROTEIN"/>
    <property type="match status" value="1"/>
</dbReference>
<dbReference type="GO" id="GO:0042167">
    <property type="term" value="P:heme catabolic process"/>
    <property type="evidence" value="ECO:0007669"/>
    <property type="project" value="TreeGrafter"/>
</dbReference>
<keyword evidence="8" id="KW-0560">Oxidoreductase</keyword>
<feature type="domain" description="FAD-binding FR-type" evidence="11">
    <location>
        <begin position="27"/>
        <end position="127"/>
    </location>
</feature>
<comment type="catalytic activity">
    <reaction evidence="9">
        <text>2 reduced [2Fe-2S]-[ferredoxin] + NADP(+) + H(+) = 2 oxidized [2Fe-2S]-[ferredoxin] + NADPH</text>
        <dbReference type="Rhea" id="RHEA:20125"/>
        <dbReference type="Rhea" id="RHEA-COMP:10000"/>
        <dbReference type="Rhea" id="RHEA-COMP:10001"/>
        <dbReference type="ChEBI" id="CHEBI:15378"/>
        <dbReference type="ChEBI" id="CHEBI:33737"/>
        <dbReference type="ChEBI" id="CHEBI:33738"/>
        <dbReference type="ChEBI" id="CHEBI:57783"/>
        <dbReference type="ChEBI" id="CHEBI:58349"/>
        <dbReference type="EC" id="1.18.1.2"/>
    </reaction>
</comment>
<sequence length="283" mass="30838">MNASDVAQHATHALPALEDKSTPAAGKSNRVESVLAVRHWNDSLFSFTTTRSPSFRFETGQFVMVGLQRQGRPLMRAYSLASPSHEEHLEFFSIKVPGGPLTTELQHLQPGDGVLVGNKPTGTLILSDLRPGRVLYLLCTGTGLAPFLGLAGDPETYAAFEKVVLVHGVRRAADLAYREYIQEELPRHDYLGEAVRSKLVYYPTVTREPFLHQGRITDLIANNRLCDDIGLPALSPGSDRVMICGGPAMLAETRALLDARGFAVSPGRGRPGDYVVERAFADA</sequence>
<keyword evidence="4" id="KW-0285">Flavoprotein</keyword>
<dbReference type="AlphaFoldDB" id="A0A8X8K143"/>
<dbReference type="PANTHER" id="PTHR47878:SF1">
    <property type="entry name" value="FLAVODOXIN_FERREDOXIN--NADP REDUCTASE"/>
    <property type="match status" value="1"/>
</dbReference>
<dbReference type="InterPro" id="IPR051930">
    <property type="entry name" value="FNR_type-1"/>
</dbReference>
<dbReference type="GO" id="GO:0004324">
    <property type="term" value="F:ferredoxin-NADP+ reductase activity"/>
    <property type="evidence" value="ECO:0007669"/>
    <property type="project" value="UniProtKB-EC"/>
</dbReference>
<evidence type="ECO:0000256" key="2">
    <source>
        <dbReference type="ARBA" id="ARBA00008312"/>
    </source>
</evidence>
<comment type="cofactor">
    <cofactor evidence="1">
        <name>FAD</name>
        <dbReference type="ChEBI" id="CHEBI:57692"/>
    </cofactor>
</comment>
<dbReference type="InterPro" id="IPR008333">
    <property type="entry name" value="Cbr1-like_FAD-bd_dom"/>
</dbReference>
<evidence type="ECO:0000256" key="10">
    <source>
        <dbReference type="SAM" id="MobiDB-lite"/>
    </source>
</evidence>
<dbReference type="Pfam" id="PF00970">
    <property type="entry name" value="FAD_binding_6"/>
    <property type="match status" value="1"/>
</dbReference>
<dbReference type="InterPro" id="IPR017938">
    <property type="entry name" value="Riboflavin_synthase-like_b-brl"/>
</dbReference>
<name>A0A8X8K143_9GAMM</name>
<comment type="similarity">
    <text evidence="2">Belongs to the ferredoxin--NADP reductase type 1 family.</text>
</comment>
<dbReference type="InterPro" id="IPR039261">
    <property type="entry name" value="FNR_nucleotide-bd"/>
</dbReference>
<dbReference type="Gene3D" id="2.40.30.10">
    <property type="entry name" value="Translation factors"/>
    <property type="match status" value="1"/>
</dbReference>
<dbReference type="SUPFAM" id="SSF52343">
    <property type="entry name" value="Ferredoxin reductase-like, C-terminal NADP-linked domain"/>
    <property type="match status" value="1"/>
</dbReference>
<evidence type="ECO:0000256" key="1">
    <source>
        <dbReference type="ARBA" id="ARBA00001974"/>
    </source>
</evidence>
<dbReference type="InterPro" id="IPR017927">
    <property type="entry name" value="FAD-bd_FR_type"/>
</dbReference>
<dbReference type="Pfam" id="PF00175">
    <property type="entry name" value="NAD_binding_1"/>
    <property type="match status" value="1"/>
</dbReference>
<evidence type="ECO:0000256" key="8">
    <source>
        <dbReference type="ARBA" id="ARBA00023002"/>
    </source>
</evidence>
<reference evidence="12 13" key="1">
    <citation type="submission" date="2020-08" db="EMBL/GenBank/DDBJ databases">
        <title>A Genomic Blueprint of the Chicken Gut Microbiome.</title>
        <authorList>
            <person name="Gilroy R."/>
            <person name="Ravi A."/>
            <person name="Getino M."/>
            <person name="Pursley I."/>
            <person name="Horton D.L."/>
            <person name="Alikhan N.-F."/>
            <person name="Baker D."/>
            <person name="Gharbi K."/>
            <person name="Hall N."/>
            <person name="Watson M."/>
            <person name="Adriaenssens E.M."/>
            <person name="Foster-Nyarko E."/>
            <person name="Jarju S."/>
            <person name="Secka A."/>
            <person name="Antonio M."/>
            <person name="Oren A."/>
            <person name="Chaudhuri R."/>
            <person name="La Ragione R.M."/>
            <person name="Hildebrand F."/>
            <person name="Pallen M.J."/>
        </authorList>
    </citation>
    <scope>NUCLEOTIDE SEQUENCE [LARGE SCALE GENOMIC DNA]</scope>
    <source>
        <strain evidence="12 13">Sa5BUN4</strain>
    </source>
</reference>
<comment type="caution">
    <text evidence="12">The sequence shown here is derived from an EMBL/GenBank/DDBJ whole genome shotgun (WGS) entry which is preliminary data.</text>
</comment>
<organism evidence="12 13">
    <name type="scientific">Stenotrophomonas lacuserhaii</name>
    <dbReference type="NCBI Taxonomy" id="2760084"/>
    <lineage>
        <taxon>Bacteria</taxon>
        <taxon>Pseudomonadati</taxon>
        <taxon>Pseudomonadota</taxon>
        <taxon>Gammaproteobacteria</taxon>
        <taxon>Lysobacterales</taxon>
        <taxon>Lysobacteraceae</taxon>
        <taxon>Stenotrophomonas</taxon>
    </lineage>
</organism>